<evidence type="ECO:0000256" key="1">
    <source>
        <dbReference type="ARBA" id="ARBA00004141"/>
    </source>
</evidence>
<dbReference type="SMART" id="SM00116">
    <property type="entry name" value="CBS"/>
    <property type="match status" value="2"/>
</dbReference>
<evidence type="ECO:0000256" key="7">
    <source>
        <dbReference type="ARBA" id="ARBA00023136"/>
    </source>
</evidence>
<dbReference type="InterPro" id="IPR046342">
    <property type="entry name" value="CBS_dom_sf"/>
</dbReference>
<keyword evidence="3 9" id="KW-0813">Transport</keyword>
<dbReference type="InterPro" id="IPR006667">
    <property type="entry name" value="SLC41_membr_dom"/>
</dbReference>
<proteinExistence type="inferred from homology"/>
<feature type="transmembrane region" description="Helical" evidence="9">
    <location>
        <begin position="381"/>
        <end position="406"/>
    </location>
</feature>
<comment type="subunit">
    <text evidence="9">Homodimer.</text>
</comment>
<feature type="transmembrane region" description="Helical" evidence="9">
    <location>
        <begin position="356"/>
        <end position="374"/>
    </location>
</feature>
<gene>
    <name evidence="11" type="primary">mgtE</name>
    <name evidence="11" type="ORF">IAD24_05400</name>
</gene>
<dbReference type="InterPro" id="IPR006669">
    <property type="entry name" value="MgtE_transporter"/>
</dbReference>
<comment type="function">
    <text evidence="9">Acts as a magnesium transporter.</text>
</comment>
<evidence type="ECO:0000256" key="3">
    <source>
        <dbReference type="ARBA" id="ARBA00022448"/>
    </source>
</evidence>
<keyword evidence="7 9" id="KW-0472">Membrane</keyword>
<comment type="caution">
    <text evidence="11">The sequence shown here is derived from an EMBL/GenBank/DDBJ whole genome shotgun (WGS) entry which is preliminary data.</text>
</comment>
<feature type="domain" description="CBS" evidence="10">
    <location>
        <begin position="132"/>
        <end position="194"/>
    </location>
</feature>
<dbReference type="InterPro" id="IPR038076">
    <property type="entry name" value="MgtE_N_sf"/>
</dbReference>
<feature type="transmembrane region" description="Helical" evidence="9">
    <location>
        <begin position="418"/>
        <end position="442"/>
    </location>
</feature>
<dbReference type="InterPro" id="IPR000644">
    <property type="entry name" value="CBS_dom"/>
</dbReference>
<dbReference type="InterPro" id="IPR006668">
    <property type="entry name" value="Mg_transptr_MgtE_intracell_dom"/>
</dbReference>
<dbReference type="GO" id="GO:0046872">
    <property type="term" value="F:metal ion binding"/>
    <property type="evidence" value="ECO:0007669"/>
    <property type="project" value="UniProtKB-KW"/>
</dbReference>
<keyword evidence="5 9" id="KW-0460">Magnesium</keyword>
<evidence type="ECO:0000256" key="5">
    <source>
        <dbReference type="ARBA" id="ARBA00022842"/>
    </source>
</evidence>
<keyword evidence="9" id="KW-1003">Cell membrane</keyword>
<dbReference type="PROSITE" id="PS51371">
    <property type="entry name" value="CBS"/>
    <property type="match status" value="2"/>
</dbReference>
<dbReference type="Pfam" id="PF03448">
    <property type="entry name" value="MgtE_N"/>
    <property type="match status" value="1"/>
</dbReference>
<dbReference type="Gene3D" id="1.25.60.10">
    <property type="entry name" value="MgtE N-terminal domain-like"/>
    <property type="match status" value="1"/>
</dbReference>
<name>A0A9D1N4E9_9FIRM</name>
<evidence type="ECO:0000313" key="12">
    <source>
        <dbReference type="Proteomes" id="UP000824128"/>
    </source>
</evidence>
<organism evidence="11 12">
    <name type="scientific">Candidatus Aphodomorpha intestinavium</name>
    <dbReference type="NCBI Taxonomy" id="2840672"/>
    <lineage>
        <taxon>Bacteria</taxon>
        <taxon>Bacillati</taxon>
        <taxon>Bacillota</taxon>
        <taxon>Clostridia</taxon>
        <taxon>Eubacteriales</taxon>
        <taxon>Candidatus Aphodomorpha</taxon>
    </lineage>
</organism>
<dbReference type="SMART" id="SM00924">
    <property type="entry name" value="MgtE_N"/>
    <property type="match status" value="1"/>
</dbReference>
<reference evidence="11" key="2">
    <citation type="journal article" date="2021" name="PeerJ">
        <title>Extensive microbial diversity within the chicken gut microbiome revealed by metagenomics and culture.</title>
        <authorList>
            <person name="Gilroy R."/>
            <person name="Ravi A."/>
            <person name="Getino M."/>
            <person name="Pursley I."/>
            <person name="Horton D.L."/>
            <person name="Alikhan N.F."/>
            <person name="Baker D."/>
            <person name="Gharbi K."/>
            <person name="Hall N."/>
            <person name="Watson M."/>
            <person name="Adriaenssens E.M."/>
            <person name="Foster-Nyarko E."/>
            <person name="Jarju S."/>
            <person name="Secka A."/>
            <person name="Antonio M."/>
            <person name="Oren A."/>
            <person name="Chaudhuri R.R."/>
            <person name="La Ragione R."/>
            <person name="Hildebrand F."/>
            <person name="Pallen M.J."/>
        </authorList>
    </citation>
    <scope>NUCLEOTIDE SEQUENCE</scope>
    <source>
        <strain evidence="11">ChiGjej2B2-16831</strain>
    </source>
</reference>
<feature type="transmembrane region" description="Helical" evidence="9">
    <location>
        <begin position="302"/>
        <end position="318"/>
    </location>
</feature>
<dbReference type="GO" id="GO:0015095">
    <property type="term" value="F:magnesium ion transmembrane transporter activity"/>
    <property type="evidence" value="ECO:0007669"/>
    <property type="project" value="UniProtKB-UniRule"/>
</dbReference>
<keyword evidence="6 9" id="KW-1133">Transmembrane helix</keyword>
<dbReference type="Gene3D" id="3.10.580.10">
    <property type="entry name" value="CBS-domain"/>
    <property type="match status" value="1"/>
</dbReference>
<keyword evidence="8" id="KW-0129">CBS domain</keyword>
<sequence>MIDRVLELLAQRQYGQLRQLLETLHVADIAELFSQIEERELRLRLFRLLPKDSAAETFSYMDPDIQQDIIESITDVELKRILDDMFLDDCVDLIEEMPANVVQRVLRNSSPENRRLINQYLQYPEDSAGSLMTNEYVCLKRGMTVAEALAAIRRDGVDKETIDSCYVVAPDRRLEGEVTLRQLVLSDPAAPIASIMARSVHACHTHDDEEQIAQAFSRYDLLAMPVVDNEERLVGIITIDDALDVIQEENTEDFEIMAGMAPSEDTYLRTPVLTLAKNRIVWLLVLMLSAMVTGALLQHYEAAIAALPLLVSFIPMLMDTGGNGGSQASTMIIRGLALDEIRPSDLLTVWWKEARVALLCGGALAAVNFLRILVQYRDVGVAAVVSLTLVCTVFIAKSLGCLLPLAAKKLRLDPALMAAPLITTVTDAASILVFFSFSMAILGERL</sequence>
<reference evidence="11" key="1">
    <citation type="submission" date="2020-10" db="EMBL/GenBank/DDBJ databases">
        <authorList>
            <person name="Gilroy R."/>
        </authorList>
    </citation>
    <scope>NUCLEOTIDE SEQUENCE</scope>
    <source>
        <strain evidence="11">ChiGjej2B2-16831</strain>
    </source>
</reference>
<dbReference type="Pfam" id="PF00571">
    <property type="entry name" value="CBS"/>
    <property type="match status" value="2"/>
</dbReference>
<accession>A0A9D1N4E9</accession>
<comment type="subcellular location">
    <subcellularLocation>
        <location evidence="9">Cell membrane</location>
        <topology evidence="9">Multi-pass membrane protein</topology>
    </subcellularLocation>
    <subcellularLocation>
        <location evidence="1">Membrane</location>
        <topology evidence="1">Multi-pass membrane protein</topology>
    </subcellularLocation>
</comment>
<dbReference type="SUPFAM" id="SSF54631">
    <property type="entry name" value="CBS-domain pair"/>
    <property type="match status" value="1"/>
</dbReference>
<evidence type="ECO:0000256" key="9">
    <source>
        <dbReference type="RuleBase" id="RU362011"/>
    </source>
</evidence>
<keyword evidence="9" id="KW-0479">Metal-binding</keyword>
<dbReference type="NCBIfam" id="TIGR00400">
    <property type="entry name" value="mgtE"/>
    <property type="match status" value="1"/>
</dbReference>
<feature type="domain" description="CBS" evidence="10">
    <location>
        <begin position="196"/>
        <end position="252"/>
    </location>
</feature>
<dbReference type="Pfam" id="PF01769">
    <property type="entry name" value="MgtE"/>
    <property type="match status" value="1"/>
</dbReference>
<dbReference type="PANTHER" id="PTHR43773">
    <property type="entry name" value="MAGNESIUM TRANSPORTER MGTE"/>
    <property type="match status" value="1"/>
</dbReference>
<dbReference type="SUPFAM" id="SSF161093">
    <property type="entry name" value="MgtE membrane domain-like"/>
    <property type="match status" value="1"/>
</dbReference>
<evidence type="ECO:0000259" key="10">
    <source>
        <dbReference type="PROSITE" id="PS51371"/>
    </source>
</evidence>
<dbReference type="EMBL" id="DVNZ01000168">
    <property type="protein sequence ID" value="HIU94579.1"/>
    <property type="molecule type" value="Genomic_DNA"/>
</dbReference>
<dbReference type="GO" id="GO:0005886">
    <property type="term" value="C:plasma membrane"/>
    <property type="evidence" value="ECO:0007669"/>
    <property type="project" value="UniProtKB-SubCell"/>
</dbReference>
<protein>
    <recommendedName>
        <fullName evidence="9">Magnesium transporter MgtE</fullName>
    </recommendedName>
</protein>
<evidence type="ECO:0000256" key="2">
    <source>
        <dbReference type="ARBA" id="ARBA00009749"/>
    </source>
</evidence>
<dbReference type="Proteomes" id="UP000824128">
    <property type="component" value="Unassembled WGS sequence"/>
</dbReference>
<dbReference type="CDD" id="cd04606">
    <property type="entry name" value="CBS_pair_Mg_transporter"/>
    <property type="match status" value="1"/>
</dbReference>
<feature type="transmembrane region" description="Helical" evidence="9">
    <location>
        <begin position="280"/>
        <end position="297"/>
    </location>
</feature>
<dbReference type="SUPFAM" id="SSF158791">
    <property type="entry name" value="MgtE N-terminal domain-like"/>
    <property type="match status" value="1"/>
</dbReference>
<comment type="similarity">
    <text evidence="2 9">Belongs to the SLC41A transporter family.</text>
</comment>
<evidence type="ECO:0000256" key="8">
    <source>
        <dbReference type="PROSITE-ProRule" id="PRU00703"/>
    </source>
</evidence>
<dbReference type="InterPro" id="IPR036739">
    <property type="entry name" value="SLC41_membr_dom_sf"/>
</dbReference>
<evidence type="ECO:0000256" key="6">
    <source>
        <dbReference type="ARBA" id="ARBA00022989"/>
    </source>
</evidence>
<keyword evidence="4 9" id="KW-0812">Transmembrane</keyword>
<dbReference type="Gene3D" id="1.10.357.20">
    <property type="entry name" value="SLC41 divalent cation transporters, integral membrane domain"/>
    <property type="match status" value="1"/>
</dbReference>
<dbReference type="PANTHER" id="PTHR43773:SF1">
    <property type="entry name" value="MAGNESIUM TRANSPORTER MGTE"/>
    <property type="match status" value="1"/>
</dbReference>
<evidence type="ECO:0000256" key="4">
    <source>
        <dbReference type="ARBA" id="ARBA00022692"/>
    </source>
</evidence>
<dbReference type="AlphaFoldDB" id="A0A9D1N4E9"/>
<evidence type="ECO:0000313" key="11">
    <source>
        <dbReference type="EMBL" id="HIU94579.1"/>
    </source>
</evidence>